<dbReference type="OrthoDB" id="9778962at2"/>
<proteinExistence type="predicted"/>
<accession>U5EAZ5</accession>
<dbReference type="GO" id="GO:0003917">
    <property type="term" value="F:DNA topoisomerase type I (single strand cut, ATP-independent) activity"/>
    <property type="evidence" value="ECO:0007669"/>
    <property type="project" value="InterPro"/>
</dbReference>
<dbReference type="Pfam" id="PF01028">
    <property type="entry name" value="Topoisom_I"/>
    <property type="match status" value="1"/>
</dbReference>
<dbReference type="Gene3D" id="1.10.132.120">
    <property type="match status" value="1"/>
</dbReference>
<dbReference type="PROSITE" id="PS52038">
    <property type="entry name" value="TOPO_IB_2"/>
    <property type="match status" value="1"/>
</dbReference>
<dbReference type="STRING" id="1824.SAMN05444423_105162"/>
<dbReference type="eggNOG" id="COG3569">
    <property type="taxonomic scope" value="Bacteria"/>
</dbReference>
<dbReference type="Proteomes" id="UP000017048">
    <property type="component" value="Unassembled WGS sequence"/>
</dbReference>
<dbReference type="GO" id="GO:0006265">
    <property type="term" value="P:DNA topological change"/>
    <property type="evidence" value="ECO:0007669"/>
    <property type="project" value="InterPro"/>
</dbReference>
<sequence length="214" mass="23588">MRLRRSVVSGPGIRRRARGRGFSYTGTRGVATLLRTHVRVTGEELWFDYRAKGGARRRVRIGDELLAAAVRGLLRSHATSRRLLVYRRGGEYRELHAADINARFQELADCECSAKDLRTWQATVPAAEGFAQRDPPSSRRAAAAAGREVAAEVAAALGNTPAVARGSYIDPRVIEAFADGETVARAVARAARAGSDEERRQLVDRAVIRLLRRR</sequence>
<organism evidence="2 3">
    <name type="scientific">Nocardia asteroides NBRC 15531</name>
    <dbReference type="NCBI Taxonomy" id="1110697"/>
    <lineage>
        <taxon>Bacteria</taxon>
        <taxon>Bacillati</taxon>
        <taxon>Actinomycetota</taxon>
        <taxon>Actinomycetes</taxon>
        <taxon>Mycobacteriales</taxon>
        <taxon>Nocardiaceae</taxon>
        <taxon>Nocardia</taxon>
    </lineage>
</organism>
<dbReference type="EMBL" id="BAFO02000008">
    <property type="protein sequence ID" value="GAD82339.1"/>
    <property type="molecule type" value="Genomic_DNA"/>
</dbReference>
<evidence type="ECO:0000313" key="3">
    <source>
        <dbReference type="Proteomes" id="UP000017048"/>
    </source>
</evidence>
<protein>
    <submittedName>
        <fullName evidence="2">DNA topoisomerase</fullName>
    </submittedName>
</protein>
<dbReference type="RefSeq" id="WP_019050424.1">
    <property type="nucleotide sequence ID" value="NZ_BAFO02000008.1"/>
</dbReference>
<gene>
    <name evidence="2" type="ORF">NCAST_08_02110</name>
</gene>
<name>U5EAZ5_NOCAS</name>
<evidence type="ECO:0000313" key="2">
    <source>
        <dbReference type="EMBL" id="GAD82339.1"/>
    </source>
</evidence>
<evidence type="ECO:0000259" key="1">
    <source>
        <dbReference type="Pfam" id="PF01028"/>
    </source>
</evidence>
<feature type="domain" description="DNA topoisomerase I catalytic core eukaryotic-type" evidence="1">
    <location>
        <begin position="26"/>
        <end position="165"/>
    </location>
</feature>
<dbReference type="SUPFAM" id="SSF56349">
    <property type="entry name" value="DNA breaking-rejoining enzymes"/>
    <property type="match status" value="1"/>
</dbReference>
<dbReference type="GeneID" id="91516773"/>
<comment type="caution">
    <text evidence="2">The sequence shown here is derived from an EMBL/GenBank/DDBJ whole genome shotgun (WGS) entry which is preliminary data.</text>
</comment>
<dbReference type="InterPro" id="IPR013500">
    <property type="entry name" value="TopoI_cat_euk"/>
</dbReference>
<dbReference type="AlphaFoldDB" id="U5EAZ5"/>
<reference evidence="2 3" key="1">
    <citation type="journal article" date="2014" name="BMC Genomics">
        <title>Genome based analysis of type-I polyketide synthase and nonribosomal peptide synthetase gene clusters in seven strains of five representative Nocardia species.</title>
        <authorList>
            <person name="Komaki H."/>
            <person name="Ichikawa N."/>
            <person name="Hosoyama A."/>
            <person name="Takahashi-Nakaguchi A."/>
            <person name="Matsuzawa T."/>
            <person name="Suzuki K."/>
            <person name="Fujita N."/>
            <person name="Gonoi T."/>
        </authorList>
    </citation>
    <scope>NUCLEOTIDE SEQUENCE [LARGE SCALE GENOMIC DNA]</scope>
    <source>
        <strain evidence="2 3">NBRC 15531</strain>
    </source>
</reference>
<keyword evidence="3" id="KW-1185">Reference proteome</keyword>
<dbReference type="GO" id="GO:0003677">
    <property type="term" value="F:DNA binding"/>
    <property type="evidence" value="ECO:0007669"/>
    <property type="project" value="InterPro"/>
</dbReference>
<dbReference type="InterPro" id="IPR011010">
    <property type="entry name" value="DNA_brk_join_enz"/>
</dbReference>